<dbReference type="InterPro" id="IPR029057">
    <property type="entry name" value="PRTase-like"/>
</dbReference>
<dbReference type="STRING" id="1428652.BIV24_25355"/>
<evidence type="ECO:0000313" key="2">
    <source>
        <dbReference type="EMBL" id="OIJ86997.1"/>
    </source>
</evidence>
<evidence type="ECO:0000256" key="1">
    <source>
        <dbReference type="ARBA" id="ARBA00008007"/>
    </source>
</evidence>
<dbReference type="SUPFAM" id="SSF53271">
    <property type="entry name" value="PRTase-like"/>
    <property type="match status" value="1"/>
</dbReference>
<accession>A0A1S2NZV8</accession>
<proteinExistence type="inferred from homology"/>
<dbReference type="Proteomes" id="UP000179935">
    <property type="component" value="Unassembled WGS sequence"/>
</dbReference>
<reference evidence="2 3" key="1">
    <citation type="submission" date="2016-10" db="EMBL/GenBank/DDBJ databases">
        <title>Genome sequence of Streptomyces sp. MUSC 93.</title>
        <authorList>
            <person name="Lee L.-H."/>
            <person name="Ser H.-L."/>
            <person name="Law J.W.-F."/>
        </authorList>
    </citation>
    <scope>NUCLEOTIDE SEQUENCE [LARGE SCALE GENOMIC DNA]</scope>
    <source>
        <strain evidence="2 3">MUSC 93</strain>
    </source>
</reference>
<dbReference type="EMBL" id="MLYP01000070">
    <property type="protein sequence ID" value="OIJ86997.1"/>
    <property type="molecule type" value="Genomic_DNA"/>
</dbReference>
<dbReference type="InterPro" id="IPR000836">
    <property type="entry name" value="PRTase_dom"/>
</dbReference>
<organism evidence="2 3">
    <name type="scientific">Streptomyces colonosanans</name>
    <dbReference type="NCBI Taxonomy" id="1428652"/>
    <lineage>
        <taxon>Bacteria</taxon>
        <taxon>Bacillati</taxon>
        <taxon>Actinomycetota</taxon>
        <taxon>Actinomycetes</taxon>
        <taxon>Kitasatosporales</taxon>
        <taxon>Streptomycetaceae</taxon>
        <taxon>Streptomyces</taxon>
    </lineage>
</organism>
<name>A0A1S2NZV8_9ACTN</name>
<gene>
    <name evidence="2" type="ORF">BIV24_25355</name>
</gene>
<protein>
    <recommendedName>
        <fullName evidence="4">Phosphoribosyltransferase</fullName>
    </recommendedName>
</protein>
<comment type="similarity">
    <text evidence="1">Belongs to the ComF/GntX family.</text>
</comment>
<evidence type="ECO:0000313" key="3">
    <source>
        <dbReference type="Proteomes" id="UP000179935"/>
    </source>
</evidence>
<comment type="caution">
    <text evidence="2">The sequence shown here is derived from an EMBL/GenBank/DDBJ whole genome shotgun (WGS) entry which is preliminary data.</text>
</comment>
<dbReference type="OrthoDB" id="5244859at2"/>
<dbReference type="PANTHER" id="PTHR47505">
    <property type="entry name" value="DNA UTILIZATION PROTEIN YHGH"/>
    <property type="match status" value="1"/>
</dbReference>
<dbReference type="PANTHER" id="PTHR47505:SF1">
    <property type="entry name" value="DNA UTILIZATION PROTEIN YHGH"/>
    <property type="match status" value="1"/>
</dbReference>
<dbReference type="RefSeq" id="WP_071368783.1">
    <property type="nucleotide sequence ID" value="NZ_MLYP01000070.1"/>
</dbReference>
<keyword evidence="3" id="KW-1185">Reference proteome</keyword>
<dbReference type="InterPro" id="IPR051910">
    <property type="entry name" value="ComF/GntX_DNA_util-trans"/>
</dbReference>
<sequence>MRGRWRDLIDDLTDLVLPAECGGCGRPRTVLCPECRAALHGTAPRRVRPVPEPPGLPVVHAAAPYRNAVRATLLAHKERGVLTLAGPLGTALAGAVRAGLDAAATRWPTGGSGALRTRAGDRRAGGCSAVARPDGQRVPVLLVPVPSARRSVRARGHDPVRRIAFAAAGELRRAGSAARVAAVLRQRRTVADQSGLSSRQRLVNLAGALEVAGGGAGLLTGGRVVLVDDLMTTGASLTEAARAVREALGITDTEDAEVYSRAAGEARGRWSTMETTGSAHRHRAPYGMAVGNGVGDGIHAAVIAASRDSFEINRN</sequence>
<evidence type="ECO:0008006" key="4">
    <source>
        <dbReference type="Google" id="ProtNLM"/>
    </source>
</evidence>
<dbReference type="AlphaFoldDB" id="A0A1S2NZV8"/>
<dbReference type="CDD" id="cd06223">
    <property type="entry name" value="PRTases_typeI"/>
    <property type="match status" value="1"/>
</dbReference>
<dbReference type="Gene3D" id="3.40.50.2020">
    <property type="match status" value="1"/>
</dbReference>